<evidence type="ECO:0000313" key="2">
    <source>
        <dbReference type="Proteomes" id="UP000193009"/>
    </source>
</evidence>
<proteinExistence type="predicted"/>
<dbReference type="Proteomes" id="UP000193009">
    <property type="component" value="Unassembled WGS sequence"/>
</dbReference>
<dbReference type="EMBL" id="MSBD01000048">
    <property type="protein sequence ID" value="ORN26217.1"/>
    <property type="molecule type" value="Genomic_DNA"/>
</dbReference>
<accession>A0A1X1FCN6</accession>
<dbReference type="STRING" id="152331.FAM21731_02194"/>
<dbReference type="RefSeq" id="WP_065463633.1">
    <property type="nucleotide sequence ID" value="NZ_CP018796.1"/>
</dbReference>
<dbReference type="OrthoDB" id="8612906at2"/>
<sequence length="209" mass="23512">MTELRIDNKWPEIFKQFDILNRSYVAIGFFSSSEDSKLLTIVRANEYGAPHIQPKNGEWLTIPTKDTPMGADGGPMPAREIPGLFRPKGKNVLAVPNGNKFKIVYILVKEVTIPPRPFIRTAKIQNEKKYQRMVMNGIGQIIDGSMTAKELLTILGETAKNDIRRQMVAWSDPANAPATIDRKGTNNPLVDKGILTRNVECRILEGWHE</sequence>
<organism evidence="1 2">
    <name type="scientific">Lentilactobacillus parabuchneri</name>
    <dbReference type="NCBI Taxonomy" id="152331"/>
    <lineage>
        <taxon>Bacteria</taxon>
        <taxon>Bacillati</taxon>
        <taxon>Bacillota</taxon>
        <taxon>Bacilli</taxon>
        <taxon>Lactobacillales</taxon>
        <taxon>Lactobacillaceae</taxon>
        <taxon>Lentilactobacillus</taxon>
    </lineage>
</organism>
<gene>
    <name evidence="1" type="ORF">FAM23169_02117</name>
</gene>
<dbReference type="KEGG" id="lpar:FAM21731_02194"/>
<protein>
    <submittedName>
        <fullName evidence="1">Uncharacterized protein</fullName>
    </submittedName>
</protein>
<name>A0A1X1FCN6_9LACO</name>
<keyword evidence="2" id="KW-1185">Reference proteome</keyword>
<evidence type="ECO:0000313" key="1">
    <source>
        <dbReference type="EMBL" id="ORN26217.1"/>
    </source>
</evidence>
<comment type="caution">
    <text evidence="1">The sequence shown here is derived from an EMBL/GenBank/DDBJ whole genome shotgun (WGS) entry which is preliminary data.</text>
</comment>
<dbReference type="AlphaFoldDB" id="A0A1X1FCN6"/>
<reference evidence="1 2" key="1">
    <citation type="journal article" date="2017" name="Front. Microbiol.">
        <title>The Histidine Decarboxylase Gene Cluster of Lactobacillus parabuchneri Was Gained by Horizontal Gene Transfer and Is Mobile within the Species.</title>
        <authorList>
            <person name="Wuthrich D."/>
            <person name="Berthoud H."/>
            <person name="Wechsler D."/>
            <person name="Eugster E."/>
            <person name="Irmler S."/>
            <person name="Bruggmann R."/>
        </authorList>
    </citation>
    <scope>NUCLEOTIDE SEQUENCE [LARGE SCALE GENOMIC DNA]</scope>
    <source>
        <strain evidence="1 2">FAM23169</strain>
    </source>
</reference>